<proteinExistence type="predicted"/>
<organism evidence="3 4">
    <name type="scientific">Rhodopseudomonas palustris</name>
    <dbReference type="NCBI Taxonomy" id="1076"/>
    <lineage>
        <taxon>Bacteria</taxon>
        <taxon>Pseudomonadati</taxon>
        <taxon>Pseudomonadota</taxon>
        <taxon>Alphaproteobacteria</taxon>
        <taxon>Hyphomicrobiales</taxon>
        <taxon>Nitrobacteraceae</taxon>
        <taxon>Rhodopseudomonas</taxon>
    </lineage>
</organism>
<feature type="signal peptide" evidence="2">
    <location>
        <begin position="1"/>
        <end position="20"/>
    </location>
</feature>
<sequence>MRAFLFSLLALLPATDVALAQSKSATKSAAPPANETRYFTAIDGFMDGADVILKEKRQGKTVTSAELDVCYSPSKTSDRRDRFVVTLTPNGQALTGTTQTLGGKAPVSVSLQQRPNGETFDFKGVIGIGTATHEITSTDNADLSEKEFQENQSSDDSIAQAPKDFTAVSPEAVGVRVALEGASDFLKTLKTENVEVSLSSLSIGCDALRAGKLVVNLTVDPERAAAVIAKAKAFPGVAAAGWTNGIVDMDRTILFPAAGWRDGGKLNREKIANTVTAILSQTLEAKLASAVWDDASGKLKMTFKRPSETFPALQLTEVIAVEALVSADKPGGTDKLMLWLGNASDTTVDENAPPRLGLNDDAPGEEEGEPRPDGGAVAALAKELKGQRWDSESSTWQ</sequence>
<protein>
    <submittedName>
        <fullName evidence="3">Uncharacterized protein</fullName>
    </submittedName>
</protein>
<name>A0AAX3E195_RHOPL</name>
<keyword evidence="2" id="KW-0732">Signal</keyword>
<accession>A0AAX3E195</accession>
<evidence type="ECO:0000256" key="1">
    <source>
        <dbReference type="SAM" id="MobiDB-lite"/>
    </source>
</evidence>
<reference evidence="3" key="1">
    <citation type="journal article" date="2022" name="Biol. Control">
        <title>In silico genomic analysis of Rhodopseudomonas palustris strains revealed potential biocontrol agents and crop yield enhancers.</title>
        <authorList>
            <person name="Surachat K."/>
            <person name="Kantachote D."/>
            <person name="Deachamag P."/>
            <person name="Wonglapsuwan M."/>
        </authorList>
    </citation>
    <scope>NUCLEOTIDE SEQUENCE</scope>
    <source>
        <strain evidence="3">TLS06</strain>
    </source>
</reference>
<evidence type="ECO:0000256" key="2">
    <source>
        <dbReference type="SAM" id="SignalP"/>
    </source>
</evidence>
<evidence type="ECO:0000313" key="4">
    <source>
        <dbReference type="Proteomes" id="UP001163166"/>
    </source>
</evidence>
<dbReference type="AlphaFoldDB" id="A0AAX3E195"/>
<gene>
    <name evidence="3" type="ORF">KQX62_05980</name>
</gene>
<feature type="region of interest" description="Disordered" evidence="1">
    <location>
        <begin position="347"/>
        <end position="378"/>
    </location>
</feature>
<dbReference type="Proteomes" id="UP001163166">
    <property type="component" value="Chromosome"/>
</dbReference>
<feature type="chain" id="PRO_5043556236" evidence="2">
    <location>
        <begin position="21"/>
        <end position="397"/>
    </location>
</feature>
<evidence type="ECO:0000313" key="3">
    <source>
        <dbReference type="EMBL" id="UYO40850.1"/>
    </source>
</evidence>
<dbReference type="EMBL" id="CP076676">
    <property type="protein sequence ID" value="UYO40850.1"/>
    <property type="molecule type" value="Genomic_DNA"/>
</dbReference>
<dbReference type="RefSeq" id="WP_264075766.1">
    <property type="nucleotide sequence ID" value="NZ_CP076676.1"/>
</dbReference>